<dbReference type="GO" id="GO:0009055">
    <property type="term" value="F:electron transfer activity"/>
    <property type="evidence" value="ECO:0007669"/>
    <property type="project" value="InterPro"/>
</dbReference>
<name>A0A5M6D6W8_9BACT</name>
<gene>
    <name evidence="6" type="ORF">FYK55_15890</name>
</gene>
<proteinExistence type="predicted"/>
<evidence type="ECO:0000259" key="5">
    <source>
        <dbReference type="PROSITE" id="PS51007"/>
    </source>
</evidence>
<accession>A0A5M6D6W8</accession>
<keyword evidence="1 3" id="KW-0479">Metal-binding</keyword>
<comment type="caution">
    <text evidence="6">The sequence shown here is derived from an EMBL/GenBank/DDBJ whole genome shotgun (WGS) entry which is preliminary data.</text>
</comment>
<evidence type="ECO:0000256" key="1">
    <source>
        <dbReference type="ARBA" id="ARBA00022723"/>
    </source>
</evidence>
<dbReference type="InterPro" id="IPR022655">
    <property type="entry name" value="DUF1553"/>
</dbReference>
<organism evidence="6 7">
    <name type="scientific">Roseiconus nitratireducens</name>
    <dbReference type="NCBI Taxonomy" id="2605748"/>
    <lineage>
        <taxon>Bacteria</taxon>
        <taxon>Pseudomonadati</taxon>
        <taxon>Planctomycetota</taxon>
        <taxon>Planctomycetia</taxon>
        <taxon>Pirellulales</taxon>
        <taxon>Pirellulaceae</taxon>
        <taxon>Roseiconus</taxon>
    </lineage>
</organism>
<dbReference type="InterPro" id="IPR011429">
    <property type="entry name" value="Cyt_c_Planctomycete-type"/>
</dbReference>
<feature type="coiled-coil region" evidence="4">
    <location>
        <begin position="444"/>
        <end position="530"/>
    </location>
</feature>
<keyword evidence="3" id="KW-0349">Heme</keyword>
<keyword evidence="4" id="KW-0175">Coiled coil</keyword>
<dbReference type="GO" id="GO:0020037">
    <property type="term" value="F:heme binding"/>
    <property type="evidence" value="ECO:0007669"/>
    <property type="project" value="InterPro"/>
</dbReference>
<dbReference type="Pfam" id="PF07587">
    <property type="entry name" value="PSD1"/>
    <property type="match status" value="1"/>
</dbReference>
<keyword evidence="7" id="KW-1185">Reference proteome</keyword>
<evidence type="ECO:0000256" key="2">
    <source>
        <dbReference type="ARBA" id="ARBA00023004"/>
    </source>
</evidence>
<dbReference type="Proteomes" id="UP000324479">
    <property type="component" value="Unassembled WGS sequence"/>
</dbReference>
<dbReference type="PANTHER" id="PTHR35889:SF3">
    <property type="entry name" value="F-BOX DOMAIN-CONTAINING PROTEIN"/>
    <property type="match status" value="1"/>
</dbReference>
<reference evidence="6 7" key="1">
    <citation type="submission" date="2019-08" db="EMBL/GenBank/DDBJ databases">
        <authorList>
            <person name="Dhanesh K."/>
            <person name="Kumar G."/>
            <person name="Sasikala C."/>
            <person name="Venkata Ramana C."/>
        </authorList>
    </citation>
    <scope>NUCLEOTIDE SEQUENCE [LARGE SCALE GENOMIC DNA]</scope>
    <source>
        <strain evidence="6 7">JC645</strain>
    </source>
</reference>
<evidence type="ECO:0000256" key="4">
    <source>
        <dbReference type="SAM" id="Coils"/>
    </source>
</evidence>
<keyword evidence="2 3" id="KW-0408">Iron</keyword>
<evidence type="ECO:0000256" key="3">
    <source>
        <dbReference type="PROSITE-ProRule" id="PRU00433"/>
    </source>
</evidence>
<evidence type="ECO:0000313" key="6">
    <source>
        <dbReference type="EMBL" id="KAA5542280.1"/>
    </source>
</evidence>
<dbReference type="EMBL" id="VWOX01000008">
    <property type="protein sequence ID" value="KAA5542280.1"/>
    <property type="molecule type" value="Genomic_DNA"/>
</dbReference>
<sequence length="880" mass="98261">MRDTSQPARLAIRARINLPAKTNLPGRRNVPLLATLMLAGVLFPTVEGLAEDASSGKRAERRRGLELFEKKIRPVLIEHCYECHASDSDDIGGNLLLDTRDGLRHGGDSGAAIRPGKPGASLLLRALQYDGMEMPPDEKLSDAVIADFRRWISLGAPDPRSAPAEQAEMKQAAGEASSDPVTLWSLQPIVAVEPPVIEQPDWALTELDRFIYDGLQQAGVRPNAPADPATLLRRVYFDLTGLPPSPEAVQAFTADPSPQHYARVVGVVDTLLASQAFGERWARHWMDVARYGESAGSSRDVLMIYAWRYRDYVIRAFNTDLPFDRFVTEQVAGDLLEAESEQERSRLQVATGLLAIGSKSLNGGNLTYDVIDDQIDVVSRSVLGLTVSCARCHDHKFDPIPTADYYSLAGIFLSTNTKYGGGIKRPDDAKTRGEVYVTLGPEPSAEKLQERSELNDQLAKLQKQVRASEKRVATLAKQVPAALVKDPDLDLPAQWNQKQTQSARQYQVAIRNLRQRREDLQTTRGQLESLPSPDYALGVHDANKITDANILTRGEKNQKGDRVQRGFLSALAPVVDPEGSLQAEIDDERSGRLELARWLTDANNPLTSRVAVNRIWQHLMGQGIVETVDNFGTTGLPPSHPELLDFLAHRFTHQHGWSQKSLIREIVLSNTYRMSSDFQREAYQIDPDNRLRWRMDRRRLEAEPLRDAILSVSGLLVQEPLAGSLVMEIGEGEVGRNLNTSVLEKPFDRRSVYLPIIRGIIPEGLKLFDFPEPSNVQGQRDSNTTPKQSLYLMNSPFVVRAAEHFAENLLQDPSLANDAKRIELAFLRCYARPPSDSETQRTLDFLRQMEQIEGTTDTDHRQWTVLCQNLMASAPFRFID</sequence>
<dbReference type="InterPro" id="IPR009056">
    <property type="entry name" value="Cyt_c-like_dom"/>
</dbReference>
<protein>
    <submittedName>
        <fullName evidence="6">DUF1553 domain-containing protein</fullName>
    </submittedName>
</protein>
<dbReference type="GO" id="GO:0046872">
    <property type="term" value="F:metal ion binding"/>
    <property type="evidence" value="ECO:0007669"/>
    <property type="project" value="UniProtKB-KW"/>
</dbReference>
<dbReference type="PANTHER" id="PTHR35889">
    <property type="entry name" value="CYCLOINULO-OLIGOSACCHARIDE FRUCTANOTRANSFERASE-RELATED"/>
    <property type="match status" value="1"/>
</dbReference>
<evidence type="ECO:0000313" key="7">
    <source>
        <dbReference type="Proteomes" id="UP000324479"/>
    </source>
</evidence>
<dbReference type="AlphaFoldDB" id="A0A5M6D6W8"/>
<dbReference type="Pfam" id="PF07583">
    <property type="entry name" value="PSCyt2"/>
    <property type="match status" value="1"/>
</dbReference>
<dbReference type="Pfam" id="PF07635">
    <property type="entry name" value="PSCyt1"/>
    <property type="match status" value="1"/>
</dbReference>
<feature type="domain" description="Cytochrome c" evidence="5">
    <location>
        <begin position="59"/>
        <end position="272"/>
    </location>
</feature>
<dbReference type="PROSITE" id="PS51007">
    <property type="entry name" value="CYTC"/>
    <property type="match status" value="1"/>
</dbReference>
<dbReference type="InterPro" id="IPR011444">
    <property type="entry name" value="DUF1549"/>
</dbReference>